<gene>
    <name evidence="5" type="ORF">KDW96_11810</name>
</gene>
<dbReference type="PANTHER" id="PTHR35936">
    <property type="entry name" value="MEMBRANE-BOUND LYTIC MUREIN TRANSGLYCOSYLASE F"/>
    <property type="match status" value="1"/>
</dbReference>
<dbReference type="RefSeq" id="WP_255836459.1">
    <property type="nucleotide sequence ID" value="NZ_CP073346.1"/>
</dbReference>
<evidence type="ECO:0000256" key="3">
    <source>
        <dbReference type="SAM" id="SignalP"/>
    </source>
</evidence>
<dbReference type="Proteomes" id="UP001059672">
    <property type="component" value="Chromosome"/>
</dbReference>
<evidence type="ECO:0000313" key="6">
    <source>
        <dbReference type="Proteomes" id="UP001059672"/>
    </source>
</evidence>
<evidence type="ECO:0000256" key="1">
    <source>
        <dbReference type="ARBA" id="ARBA00010333"/>
    </source>
</evidence>
<evidence type="ECO:0000259" key="4">
    <source>
        <dbReference type="Pfam" id="PF00497"/>
    </source>
</evidence>
<dbReference type="Gene3D" id="3.40.190.10">
    <property type="entry name" value="Periplasmic binding protein-like II"/>
    <property type="match status" value="2"/>
</dbReference>
<comment type="similarity">
    <text evidence="1">Belongs to the bacterial solute-binding protein 3 family.</text>
</comment>
<name>A0ABY5H0V4_9PSED</name>
<organism evidence="5 6">
    <name type="scientific">Pseudomonas benzenivorans</name>
    <dbReference type="NCBI Taxonomy" id="556533"/>
    <lineage>
        <taxon>Bacteria</taxon>
        <taxon>Pseudomonadati</taxon>
        <taxon>Pseudomonadota</taxon>
        <taxon>Gammaproteobacteria</taxon>
        <taxon>Pseudomonadales</taxon>
        <taxon>Pseudomonadaceae</taxon>
        <taxon>Pseudomonas</taxon>
    </lineage>
</organism>
<dbReference type="EMBL" id="CP073346">
    <property type="protein sequence ID" value="UTW05878.1"/>
    <property type="molecule type" value="Genomic_DNA"/>
</dbReference>
<dbReference type="InterPro" id="IPR001638">
    <property type="entry name" value="Solute-binding_3/MltF_N"/>
</dbReference>
<keyword evidence="2 3" id="KW-0732">Signal</keyword>
<dbReference type="Pfam" id="PF00497">
    <property type="entry name" value="SBP_bac_3"/>
    <property type="match status" value="1"/>
</dbReference>
<feature type="signal peptide" evidence="3">
    <location>
        <begin position="1"/>
        <end position="22"/>
    </location>
</feature>
<keyword evidence="6" id="KW-1185">Reference proteome</keyword>
<accession>A0ABY5H0V4</accession>
<dbReference type="SUPFAM" id="SSF53850">
    <property type="entry name" value="Periplasmic binding protein-like II"/>
    <property type="match status" value="1"/>
</dbReference>
<protein>
    <submittedName>
        <fullName evidence="5">Transporter substrate-binding domain-containing protein</fullName>
    </submittedName>
</protein>
<proteinExistence type="inferred from homology"/>
<sequence length="245" mass="27705">MKTWLPVILSLSLLGVAARATAEQFRVGVERQPDLPYFTVQDGRYQGYARELLDAFAADQGHEFIYVPLPVKRLLGDYLAGKLDFKFPDHPHWKARQKQGHRIHYSQPVAPYTDGVMVLPGHLGLGKARIKVLGTQLGFTPWPYLADIEGGQITLKQNNHIDSLLHMATSGRVDAIYLNPRVARHALLAEGLPDDALVYDPALPHVDDHYYLSSRLHPEVIAAFDRFLQQQPERVRRLKAKYAID</sequence>
<evidence type="ECO:0000313" key="5">
    <source>
        <dbReference type="EMBL" id="UTW05878.1"/>
    </source>
</evidence>
<evidence type="ECO:0000256" key="2">
    <source>
        <dbReference type="ARBA" id="ARBA00022729"/>
    </source>
</evidence>
<dbReference type="PANTHER" id="PTHR35936:SF35">
    <property type="entry name" value="L-CYSTINE-BINDING PROTEIN TCYJ"/>
    <property type="match status" value="1"/>
</dbReference>
<feature type="domain" description="Solute-binding protein family 3/N-terminal" evidence="4">
    <location>
        <begin position="27"/>
        <end position="230"/>
    </location>
</feature>
<reference evidence="5" key="1">
    <citation type="submission" date="2021-04" db="EMBL/GenBank/DDBJ databases">
        <title>Oceanospirillales bacteria with DddD are important DMSP degraders in coastal seawater.</title>
        <authorList>
            <person name="Liu J."/>
        </authorList>
    </citation>
    <scope>NUCLEOTIDE SEQUENCE</scope>
    <source>
        <strain evidence="5">D13-4</strain>
    </source>
</reference>
<feature type="chain" id="PRO_5046565059" evidence="3">
    <location>
        <begin position="23"/>
        <end position="245"/>
    </location>
</feature>